<sequence length="273" mass="29036">MADPESLLVEEVGALLRRAAADAILPMFRHLADADVAEKAPGEVVTVADQRAEEIITAGLRQLRPDSEVVGEEGVAADPAVLDRLVGPAEVWLVDPLDGTANFAAGREPFAVMAARRRSGRTEAAWILDPMADRLLVARAGDGAYRDGEPVRTTGEPLAAESLRGVVATRFLPPELRARVAAGEGRIGAVLPGQHCAGQEYADLVENRQHFAIFWRTLPWDHAPGALLVEAAGGVVRRLDGTAYDPADTRAGLLVAANESIWETVHATLLATP</sequence>
<dbReference type="Pfam" id="PF00459">
    <property type="entry name" value="Inositol_P"/>
    <property type="match status" value="1"/>
</dbReference>
<dbReference type="PANTHER" id="PTHR20854:SF4">
    <property type="entry name" value="INOSITOL-1-MONOPHOSPHATASE-RELATED"/>
    <property type="match status" value="1"/>
</dbReference>
<dbReference type="CDD" id="cd01637">
    <property type="entry name" value="IMPase_like"/>
    <property type="match status" value="1"/>
</dbReference>
<gene>
    <name evidence="1" type="ORF">Pen02_47230</name>
</gene>
<dbReference type="Gene3D" id="3.30.540.10">
    <property type="entry name" value="Fructose-1,6-Bisphosphatase, subunit A, domain 1"/>
    <property type="match status" value="1"/>
</dbReference>
<dbReference type="PRINTS" id="PR00377">
    <property type="entry name" value="IMPHPHTASES"/>
</dbReference>
<organism evidence="1 2">
    <name type="scientific">Plantactinospora endophytica</name>
    <dbReference type="NCBI Taxonomy" id="673535"/>
    <lineage>
        <taxon>Bacteria</taxon>
        <taxon>Bacillati</taxon>
        <taxon>Actinomycetota</taxon>
        <taxon>Actinomycetes</taxon>
        <taxon>Micromonosporales</taxon>
        <taxon>Micromonosporaceae</taxon>
        <taxon>Plantactinospora</taxon>
    </lineage>
</organism>
<keyword evidence="2" id="KW-1185">Reference proteome</keyword>
<comment type="caution">
    <text evidence="1">The sequence shown here is derived from an EMBL/GenBank/DDBJ whole genome shotgun (WGS) entry which is preliminary data.</text>
</comment>
<dbReference type="RefSeq" id="WP_203868190.1">
    <property type="nucleotide sequence ID" value="NZ_BONW01000021.1"/>
</dbReference>
<evidence type="ECO:0000313" key="1">
    <source>
        <dbReference type="EMBL" id="GIG89787.1"/>
    </source>
</evidence>
<evidence type="ECO:0000313" key="2">
    <source>
        <dbReference type="Proteomes" id="UP000646749"/>
    </source>
</evidence>
<accession>A0ABQ4E505</accession>
<dbReference type="SUPFAM" id="SSF56655">
    <property type="entry name" value="Carbohydrate phosphatase"/>
    <property type="match status" value="1"/>
</dbReference>
<name>A0ABQ4E505_9ACTN</name>
<proteinExistence type="predicted"/>
<dbReference type="Gene3D" id="3.40.190.80">
    <property type="match status" value="1"/>
</dbReference>
<dbReference type="EMBL" id="BONW01000021">
    <property type="protein sequence ID" value="GIG89787.1"/>
    <property type="molecule type" value="Genomic_DNA"/>
</dbReference>
<protein>
    <submittedName>
        <fullName evidence="1">Inositol monophosphatase</fullName>
    </submittedName>
</protein>
<dbReference type="InterPro" id="IPR000760">
    <property type="entry name" value="Inositol_monophosphatase-like"/>
</dbReference>
<reference evidence="1 2" key="1">
    <citation type="submission" date="2021-01" db="EMBL/GenBank/DDBJ databases">
        <title>Whole genome shotgun sequence of Plantactinospora endophytica NBRC 110450.</title>
        <authorList>
            <person name="Komaki H."/>
            <person name="Tamura T."/>
        </authorList>
    </citation>
    <scope>NUCLEOTIDE SEQUENCE [LARGE SCALE GENOMIC DNA]</scope>
    <source>
        <strain evidence="1 2">NBRC 110450</strain>
    </source>
</reference>
<dbReference type="PANTHER" id="PTHR20854">
    <property type="entry name" value="INOSITOL MONOPHOSPHATASE"/>
    <property type="match status" value="1"/>
</dbReference>
<dbReference type="Proteomes" id="UP000646749">
    <property type="component" value="Unassembled WGS sequence"/>
</dbReference>